<feature type="active site" description="Nucleophile" evidence="4">
    <location>
        <position position="208"/>
    </location>
</feature>
<dbReference type="CDD" id="cd04701">
    <property type="entry name" value="Asparaginase_2"/>
    <property type="match status" value="1"/>
</dbReference>
<gene>
    <name evidence="8" type="ORF">EV193_103232</name>
</gene>
<dbReference type="GO" id="GO:0006508">
    <property type="term" value="P:proteolysis"/>
    <property type="evidence" value="ECO:0007669"/>
    <property type="project" value="UniProtKB-KW"/>
</dbReference>
<dbReference type="Proteomes" id="UP000294257">
    <property type="component" value="Unassembled WGS sequence"/>
</dbReference>
<evidence type="ECO:0000256" key="5">
    <source>
        <dbReference type="PIRSR" id="PIRSR600246-2"/>
    </source>
</evidence>
<dbReference type="Gene3D" id="3.60.20.30">
    <property type="entry name" value="(Glycosyl)asparaginase"/>
    <property type="match status" value="1"/>
</dbReference>
<dbReference type="PANTHER" id="PTHR10188:SF6">
    <property type="entry name" value="N(4)-(BETA-N-ACETYLGLUCOSAMINYL)-L-ASPARAGINASE"/>
    <property type="match status" value="1"/>
</dbReference>
<dbReference type="PANTHER" id="PTHR10188">
    <property type="entry name" value="L-ASPARAGINASE"/>
    <property type="match status" value="1"/>
</dbReference>
<keyword evidence="2" id="KW-0378">Hydrolase</keyword>
<feature type="signal peptide" evidence="7">
    <location>
        <begin position="1"/>
        <end position="26"/>
    </location>
</feature>
<keyword evidence="7" id="KW-0732">Signal</keyword>
<name>A0A4Q7KW93_9PSEU</name>
<dbReference type="GO" id="GO:0016811">
    <property type="term" value="F:hydrolase activity, acting on carbon-nitrogen (but not peptide) bonds, in linear amides"/>
    <property type="evidence" value="ECO:0007669"/>
    <property type="project" value="UniProtKB-ARBA"/>
</dbReference>
<dbReference type="InterPro" id="IPR029055">
    <property type="entry name" value="Ntn_hydrolases_N"/>
</dbReference>
<evidence type="ECO:0000256" key="7">
    <source>
        <dbReference type="SAM" id="SignalP"/>
    </source>
</evidence>
<dbReference type="GO" id="GO:0008233">
    <property type="term" value="F:peptidase activity"/>
    <property type="evidence" value="ECO:0007669"/>
    <property type="project" value="UniProtKB-KW"/>
</dbReference>
<comment type="caution">
    <text evidence="8">The sequence shown here is derived from an EMBL/GenBank/DDBJ whole genome shotgun (WGS) entry which is preliminary data.</text>
</comment>
<dbReference type="Pfam" id="PF01112">
    <property type="entry name" value="Asparaginase_2"/>
    <property type="match status" value="1"/>
</dbReference>
<dbReference type="RefSeq" id="WP_130343904.1">
    <property type="nucleotide sequence ID" value="NZ_SGWQ01000003.1"/>
</dbReference>
<feature type="chain" id="PRO_5039069581" evidence="7">
    <location>
        <begin position="27"/>
        <end position="341"/>
    </location>
</feature>
<reference evidence="8 9" key="1">
    <citation type="submission" date="2019-02" db="EMBL/GenBank/DDBJ databases">
        <title>Genomic Encyclopedia of Type Strains, Phase IV (KMG-IV): sequencing the most valuable type-strain genomes for metagenomic binning, comparative biology and taxonomic classification.</title>
        <authorList>
            <person name="Goeker M."/>
        </authorList>
    </citation>
    <scope>NUCLEOTIDE SEQUENCE [LARGE SCALE GENOMIC DNA]</scope>
    <source>
        <strain evidence="8 9">DSM 101727</strain>
    </source>
</reference>
<dbReference type="EMBL" id="SGWQ01000003">
    <property type="protein sequence ID" value="RZS40917.1"/>
    <property type="molecule type" value="Genomic_DNA"/>
</dbReference>
<sequence length="341" mass="35850">MRGRHPWLAAALVVALALLVSASNWATAERTQPRSPVPQGDRVVLAIHGGAGTAVPPELEQAYRQALRASLEAGYRVIKSGGSGLDATAAAVRVMEDSDLFNAGKGAVMNTDTEHELDASIMSGRDLRGAGVTGLKHIRNPIDLARLVMDRTPHVLMAGDGAEMFARQQGVTTVPQDYFFTERAFRNLLLAKEKDPDRQKLQFGPMGTVGAVARDRAGDLAAATSTGGLTNKLVGRVGDSPILGAGTYAKNRTVAVSGTGKGESYIRTAAAHEISVLIEHARMSVRKAAETVVHEEVPATGGTGGVIALAPDGTLAAPYSTDSMIFAYVTEDGRFVIRPNG</sequence>
<dbReference type="FunFam" id="3.60.20.30:FF:000001">
    <property type="entry name" value="Isoaspartyl peptidase/L-asparaginase"/>
    <property type="match status" value="1"/>
</dbReference>
<feature type="binding site" evidence="5">
    <location>
        <begin position="259"/>
        <end position="262"/>
    </location>
    <ligand>
        <name>substrate</name>
    </ligand>
</feature>
<feature type="binding site" evidence="5">
    <location>
        <begin position="236"/>
        <end position="239"/>
    </location>
    <ligand>
        <name>substrate</name>
    </ligand>
</feature>
<proteinExistence type="predicted"/>
<keyword evidence="3" id="KW-0068">Autocatalytic cleavage</keyword>
<evidence type="ECO:0000313" key="8">
    <source>
        <dbReference type="EMBL" id="RZS40917.1"/>
    </source>
</evidence>
<dbReference type="AlphaFoldDB" id="A0A4Q7KW93"/>
<dbReference type="InterPro" id="IPR000246">
    <property type="entry name" value="Peptidase_T2"/>
</dbReference>
<accession>A0A4Q7KW93</accession>
<evidence type="ECO:0000256" key="6">
    <source>
        <dbReference type="PIRSR" id="PIRSR600246-3"/>
    </source>
</evidence>
<dbReference type="OrthoDB" id="9780217at2"/>
<evidence type="ECO:0000313" key="9">
    <source>
        <dbReference type="Proteomes" id="UP000294257"/>
    </source>
</evidence>
<evidence type="ECO:0000256" key="1">
    <source>
        <dbReference type="ARBA" id="ARBA00022670"/>
    </source>
</evidence>
<organism evidence="8 9">
    <name type="scientific">Herbihabitans rhizosphaerae</name>
    <dbReference type="NCBI Taxonomy" id="1872711"/>
    <lineage>
        <taxon>Bacteria</taxon>
        <taxon>Bacillati</taxon>
        <taxon>Actinomycetota</taxon>
        <taxon>Actinomycetes</taxon>
        <taxon>Pseudonocardiales</taxon>
        <taxon>Pseudonocardiaceae</taxon>
        <taxon>Herbihabitans</taxon>
    </lineage>
</organism>
<keyword evidence="1" id="KW-0645">Protease</keyword>
<dbReference type="SUPFAM" id="SSF56235">
    <property type="entry name" value="N-terminal nucleophile aminohydrolases (Ntn hydrolases)"/>
    <property type="match status" value="1"/>
</dbReference>
<evidence type="ECO:0000256" key="2">
    <source>
        <dbReference type="ARBA" id="ARBA00022801"/>
    </source>
</evidence>
<protein>
    <submittedName>
        <fullName evidence="8">Beta-aspartyl-peptidase (Threonine type)</fullName>
    </submittedName>
</protein>
<evidence type="ECO:0000256" key="4">
    <source>
        <dbReference type="PIRSR" id="PIRSR600246-1"/>
    </source>
</evidence>
<evidence type="ECO:0000256" key="3">
    <source>
        <dbReference type="ARBA" id="ARBA00022813"/>
    </source>
</evidence>
<feature type="site" description="Cleavage; by autolysis" evidence="6">
    <location>
        <begin position="207"/>
        <end position="208"/>
    </location>
</feature>
<keyword evidence="9" id="KW-1185">Reference proteome</keyword>